<feature type="domain" description="Solute-binding protein family 3/N-terminal" evidence="8">
    <location>
        <begin position="41"/>
        <end position="262"/>
    </location>
</feature>
<dbReference type="NCBIfam" id="TIGR01728">
    <property type="entry name" value="SsuA_fam"/>
    <property type="match status" value="1"/>
</dbReference>
<proteinExistence type="inferred from homology"/>
<dbReference type="AlphaFoldDB" id="A0A6J5GJC6"/>
<comment type="subcellular location">
    <subcellularLocation>
        <location evidence="1">Periplasm</location>
    </subcellularLocation>
</comment>
<dbReference type="InterPro" id="IPR006311">
    <property type="entry name" value="TAT_signal"/>
</dbReference>
<keyword evidence="10" id="KW-1185">Reference proteome</keyword>
<dbReference type="GO" id="GO:0016020">
    <property type="term" value="C:membrane"/>
    <property type="evidence" value="ECO:0007669"/>
    <property type="project" value="InterPro"/>
</dbReference>
<sequence length="327" mass="35178">MSDHSHLTRRAFLAGAGASLAVATLPAVCSSAFADDTHTKEFRIGYQKAANTLVLLKSHGTLEKRLAPQGITVKWTEFPAGPQLLEGLNVGAIDFGYVGEAPPVFAQAAGANFVYTAYEIPTPHAEGILVHQDAPIKTLADLKGKKIALNKGSDVHWFLVAALQKNGVEYSEIQPVYLAPADARAAFERGAIDAWAIWDPFLEAAKRQTNARLLADADGIVSHHQFFLSARPFAQQNSAVLAIMMDEVAKEGAWVRGHYAEAAAQLAPIQGLDASVIEAGLRHYAHIYKPIDASVLAEQQRIADTFSELRLIPTKIVTKDAALPGKA</sequence>
<dbReference type="Gene3D" id="3.40.190.10">
    <property type="entry name" value="Periplasmic binding protein-like II"/>
    <property type="match status" value="2"/>
</dbReference>
<comment type="function">
    <text evidence="5">Part of a binding-protein-dependent transport system for aliphatic sulfonates. Putative binding protein.</text>
</comment>
<evidence type="ECO:0000256" key="2">
    <source>
        <dbReference type="ARBA" id="ARBA00010742"/>
    </source>
</evidence>
<dbReference type="GO" id="GO:0042597">
    <property type="term" value="C:periplasmic space"/>
    <property type="evidence" value="ECO:0007669"/>
    <property type="project" value="UniProtKB-SubCell"/>
</dbReference>
<comment type="similarity">
    <text evidence="2">Belongs to the bacterial solute-binding protein SsuA/TauA family.</text>
</comment>
<dbReference type="InterPro" id="IPR010067">
    <property type="entry name" value="ABC_SsuA_sub-bd"/>
</dbReference>
<dbReference type="PROSITE" id="PS51318">
    <property type="entry name" value="TAT"/>
    <property type="match status" value="1"/>
</dbReference>
<dbReference type="SMART" id="SM00062">
    <property type="entry name" value="PBPb"/>
    <property type="match status" value="1"/>
</dbReference>
<dbReference type="PANTHER" id="PTHR30024:SF42">
    <property type="entry name" value="ALIPHATIC SULFONATES-BINDING PROTEIN-RELATED"/>
    <property type="match status" value="1"/>
</dbReference>
<feature type="chain" id="PRO_5027040184" description="Putative aliphatic sulfonates-binding protein" evidence="7">
    <location>
        <begin position="35"/>
        <end position="327"/>
    </location>
</feature>
<dbReference type="InterPro" id="IPR015168">
    <property type="entry name" value="SsuA/THI5"/>
</dbReference>
<evidence type="ECO:0000256" key="1">
    <source>
        <dbReference type="ARBA" id="ARBA00004418"/>
    </source>
</evidence>
<evidence type="ECO:0000256" key="4">
    <source>
        <dbReference type="ARBA" id="ARBA00022729"/>
    </source>
</evidence>
<evidence type="ECO:0000256" key="7">
    <source>
        <dbReference type="SAM" id="SignalP"/>
    </source>
</evidence>
<evidence type="ECO:0000256" key="3">
    <source>
        <dbReference type="ARBA" id="ARBA00022448"/>
    </source>
</evidence>
<evidence type="ECO:0000256" key="6">
    <source>
        <dbReference type="ARBA" id="ARBA00070228"/>
    </source>
</evidence>
<dbReference type="PANTHER" id="PTHR30024">
    <property type="entry name" value="ALIPHATIC SULFONATES-BINDING PROTEIN-RELATED"/>
    <property type="match status" value="1"/>
</dbReference>
<evidence type="ECO:0000259" key="8">
    <source>
        <dbReference type="SMART" id="SM00062"/>
    </source>
</evidence>
<dbReference type="RefSeq" id="WP_175163471.1">
    <property type="nucleotide sequence ID" value="NZ_CADIKI010000015.1"/>
</dbReference>
<dbReference type="GO" id="GO:0042626">
    <property type="term" value="F:ATPase-coupled transmembrane transporter activity"/>
    <property type="evidence" value="ECO:0007669"/>
    <property type="project" value="InterPro"/>
</dbReference>
<accession>A0A6J5GJC6</accession>
<keyword evidence="3" id="KW-0813">Transport</keyword>
<evidence type="ECO:0000313" key="9">
    <source>
        <dbReference type="EMBL" id="CAB3800058.1"/>
    </source>
</evidence>
<organism evidence="9 10">
    <name type="scientific">Paraburkholderia fynbosensis</name>
    <dbReference type="NCBI Taxonomy" id="1200993"/>
    <lineage>
        <taxon>Bacteria</taxon>
        <taxon>Pseudomonadati</taxon>
        <taxon>Pseudomonadota</taxon>
        <taxon>Betaproteobacteria</taxon>
        <taxon>Burkholderiales</taxon>
        <taxon>Burkholderiaceae</taxon>
        <taxon>Paraburkholderia</taxon>
    </lineage>
</organism>
<evidence type="ECO:0000256" key="5">
    <source>
        <dbReference type="ARBA" id="ARBA00055538"/>
    </source>
</evidence>
<evidence type="ECO:0000313" key="10">
    <source>
        <dbReference type="Proteomes" id="UP000494252"/>
    </source>
</evidence>
<dbReference type="FunFam" id="3.40.190.10:FF:000050">
    <property type="entry name" value="Sulfonate ABC transporter substrate-binding protein"/>
    <property type="match status" value="1"/>
</dbReference>
<name>A0A6J5GJC6_9BURK</name>
<dbReference type="SUPFAM" id="SSF53850">
    <property type="entry name" value="Periplasmic binding protein-like II"/>
    <property type="match status" value="1"/>
</dbReference>
<reference evidence="9 10" key="1">
    <citation type="submission" date="2020-04" db="EMBL/GenBank/DDBJ databases">
        <authorList>
            <person name="De Canck E."/>
        </authorList>
    </citation>
    <scope>NUCLEOTIDE SEQUENCE [LARGE SCALE GENOMIC DNA]</scope>
    <source>
        <strain evidence="9 10">LMG 27177</strain>
    </source>
</reference>
<keyword evidence="4 7" id="KW-0732">Signal</keyword>
<dbReference type="Proteomes" id="UP000494252">
    <property type="component" value="Unassembled WGS sequence"/>
</dbReference>
<dbReference type="EMBL" id="CADIKI010000015">
    <property type="protein sequence ID" value="CAB3800058.1"/>
    <property type="molecule type" value="Genomic_DNA"/>
</dbReference>
<feature type="signal peptide" evidence="7">
    <location>
        <begin position="1"/>
        <end position="34"/>
    </location>
</feature>
<dbReference type="InterPro" id="IPR001638">
    <property type="entry name" value="Solute-binding_3/MltF_N"/>
</dbReference>
<protein>
    <recommendedName>
        <fullName evidence="6">Putative aliphatic sulfonates-binding protein</fullName>
    </recommendedName>
</protein>
<dbReference type="Pfam" id="PF09084">
    <property type="entry name" value="NMT1"/>
    <property type="match status" value="1"/>
</dbReference>
<dbReference type="CDD" id="cd13557">
    <property type="entry name" value="PBP2_SsuA"/>
    <property type="match status" value="1"/>
</dbReference>
<gene>
    <name evidence="9" type="primary">ssuA_4</name>
    <name evidence="9" type="ORF">LMG27177_04722</name>
</gene>
<dbReference type="NCBIfam" id="NF008588">
    <property type="entry name" value="PRK11553.1"/>
    <property type="match status" value="1"/>
</dbReference>